<reference evidence="1" key="1">
    <citation type="journal article" date="2017" name="Nature">
        <title>The sunflower genome provides insights into oil metabolism, flowering and Asterid evolution.</title>
        <authorList>
            <person name="Badouin H."/>
            <person name="Gouzy J."/>
            <person name="Grassa C.J."/>
            <person name="Murat F."/>
            <person name="Staton S.E."/>
            <person name="Cottret L."/>
            <person name="Lelandais-Briere C."/>
            <person name="Owens G.L."/>
            <person name="Carrere S."/>
            <person name="Mayjonade B."/>
            <person name="Legrand L."/>
            <person name="Gill N."/>
            <person name="Kane N.C."/>
            <person name="Bowers J.E."/>
            <person name="Hubner S."/>
            <person name="Bellec A."/>
            <person name="Berard A."/>
            <person name="Berges H."/>
            <person name="Blanchet N."/>
            <person name="Boniface M.C."/>
            <person name="Brunel D."/>
            <person name="Catrice O."/>
            <person name="Chaidir N."/>
            <person name="Claudel C."/>
            <person name="Donnadieu C."/>
            <person name="Faraut T."/>
            <person name="Fievet G."/>
            <person name="Helmstetter N."/>
            <person name="King M."/>
            <person name="Knapp S.J."/>
            <person name="Lai Z."/>
            <person name="Le Paslier M.C."/>
            <person name="Lippi Y."/>
            <person name="Lorenzon L."/>
            <person name="Mandel J.R."/>
            <person name="Marage G."/>
            <person name="Marchand G."/>
            <person name="Marquand E."/>
            <person name="Bret-Mestries E."/>
            <person name="Morien E."/>
            <person name="Nambeesan S."/>
            <person name="Nguyen T."/>
            <person name="Pegot-Espagnet P."/>
            <person name="Pouilly N."/>
            <person name="Raftis F."/>
            <person name="Sallet E."/>
            <person name="Schiex T."/>
            <person name="Thomas J."/>
            <person name="Vandecasteele C."/>
            <person name="Vares D."/>
            <person name="Vear F."/>
            <person name="Vautrin S."/>
            <person name="Crespi M."/>
            <person name="Mangin B."/>
            <person name="Burke J.M."/>
            <person name="Salse J."/>
            <person name="Munos S."/>
            <person name="Vincourt P."/>
            <person name="Rieseberg L.H."/>
            <person name="Langlade N.B."/>
        </authorList>
    </citation>
    <scope>NUCLEOTIDE SEQUENCE</scope>
    <source>
        <tissue evidence="1">Leaves</tissue>
    </source>
</reference>
<proteinExistence type="predicted"/>
<accession>A0A9K3HIC3</accession>
<comment type="caution">
    <text evidence="1">The sequence shown here is derived from an EMBL/GenBank/DDBJ whole genome shotgun (WGS) entry which is preliminary data.</text>
</comment>
<organism evidence="1 2">
    <name type="scientific">Helianthus annuus</name>
    <name type="common">Common sunflower</name>
    <dbReference type="NCBI Taxonomy" id="4232"/>
    <lineage>
        <taxon>Eukaryota</taxon>
        <taxon>Viridiplantae</taxon>
        <taxon>Streptophyta</taxon>
        <taxon>Embryophyta</taxon>
        <taxon>Tracheophyta</taxon>
        <taxon>Spermatophyta</taxon>
        <taxon>Magnoliopsida</taxon>
        <taxon>eudicotyledons</taxon>
        <taxon>Gunneridae</taxon>
        <taxon>Pentapetalae</taxon>
        <taxon>asterids</taxon>
        <taxon>campanulids</taxon>
        <taxon>Asterales</taxon>
        <taxon>Asteraceae</taxon>
        <taxon>Asteroideae</taxon>
        <taxon>Heliantheae alliance</taxon>
        <taxon>Heliantheae</taxon>
        <taxon>Helianthus</taxon>
    </lineage>
</organism>
<evidence type="ECO:0000313" key="2">
    <source>
        <dbReference type="Proteomes" id="UP000215914"/>
    </source>
</evidence>
<dbReference type="Gramene" id="mRNA:HanXRQr2_Chr12g0551971">
    <property type="protein sequence ID" value="mRNA:HanXRQr2_Chr12g0551971"/>
    <property type="gene ID" value="HanXRQr2_Chr12g0551971"/>
</dbReference>
<protein>
    <submittedName>
        <fullName evidence="1">Uncharacterized protein</fullName>
    </submittedName>
</protein>
<dbReference type="AlphaFoldDB" id="A0A9K3HIC3"/>
<reference evidence="1" key="2">
    <citation type="submission" date="2020-06" db="EMBL/GenBank/DDBJ databases">
        <title>Helianthus annuus Genome sequencing and assembly Release 2.</title>
        <authorList>
            <person name="Gouzy J."/>
            <person name="Langlade N."/>
            <person name="Munos S."/>
        </authorList>
    </citation>
    <scope>NUCLEOTIDE SEQUENCE</scope>
    <source>
        <tissue evidence="1">Leaves</tissue>
    </source>
</reference>
<keyword evidence="2" id="KW-1185">Reference proteome</keyword>
<evidence type="ECO:0000313" key="1">
    <source>
        <dbReference type="EMBL" id="KAF5778813.1"/>
    </source>
</evidence>
<dbReference type="EMBL" id="MNCJ02000327">
    <property type="protein sequence ID" value="KAF5778813.1"/>
    <property type="molecule type" value="Genomic_DNA"/>
</dbReference>
<dbReference type="PANTHER" id="PTHR31099">
    <property type="entry name" value="OS06G0165300 PROTEIN"/>
    <property type="match status" value="1"/>
</dbReference>
<sequence length="252" mass="28882">MANQPEDVVDVEEVVGGMPLVKWDDSAFEQIVYGLHFNDIWDATFSSPGQTMVDAPAGYITLYADYFHDGNFRLPATNFFGEILSFYQFHISQLSPLRMVRILHFEFSCWSQGLEPMVDLGCFTSYSATWVSSPSLCAMPQRRSCYPLLKASPEWKSKYFYIREEEILVALVFYALGEIEKETLPIAKKEEWYHKMLALPNKSFGEQTLVIACMSDRWNPDSLDVPIYVQDGVGRELFHRAFEASSGTMEVR</sequence>
<dbReference type="PANTHER" id="PTHR31099:SF49">
    <property type="entry name" value="MYOSIN HEAVY CHAIN-LIKE PROTEIN"/>
    <property type="match status" value="1"/>
</dbReference>
<dbReference type="Proteomes" id="UP000215914">
    <property type="component" value="Unassembled WGS sequence"/>
</dbReference>
<gene>
    <name evidence="1" type="ORF">HanXRQr2_Chr12g0551971</name>
</gene>
<name>A0A9K3HIC3_HELAN</name>